<dbReference type="PANTHER" id="PTHR13454:SF11">
    <property type="entry name" value="PROTEIN MCM10 HOMOLOG"/>
    <property type="match status" value="1"/>
</dbReference>
<dbReference type="AlphaFoldDB" id="A0A9P8BZ68"/>
<dbReference type="GO" id="GO:0003688">
    <property type="term" value="F:DNA replication origin binding"/>
    <property type="evidence" value="ECO:0007669"/>
    <property type="project" value="TreeGrafter"/>
</dbReference>
<dbReference type="InterPro" id="IPR040184">
    <property type="entry name" value="Mcm10"/>
</dbReference>
<evidence type="ECO:0000256" key="8">
    <source>
        <dbReference type="SAM" id="MobiDB-lite"/>
    </source>
</evidence>
<evidence type="ECO:0000313" key="11">
    <source>
        <dbReference type="EMBL" id="KAG9070872.1"/>
    </source>
</evidence>
<feature type="region of interest" description="Disordered" evidence="8">
    <location>
        <begin position="469"/>
        <end position="501"/>
    </location>
</feature>
<reference evidence="11" key="1">
    <citation type="submission" date="2021-06" db="EMBL/GenBank/DDBJ databases">
        <title>Genome Sequence of Mortierella hyaline Strain SCG-10, a Cold-Adapted, Nitrate-Reducing Fungus Isolated from Soil in Minnesota, USA.</title>
        <authorList>
            <person name="Aldossari N."/>
        </authorList>
    </citation>
    <scope>NUCLEOTIDE SEQUENCE</scope>
    <source>
        <strain evidence="11">SCG-10</strain>
    </source>
</reference>
<dbReference type="GO" id="GO:0006270">
    <property type="term" value="P:DNA replication initiation"/>
    <property type="evidence" value="ECO:0007669"/>
    <property type="project" value="InterPro"/>
</dbReference>
<accession>A0A9P8BZ68</accession>
<feature type="compositionally biased region" description="Polar residues" evidence="8">
    <location>
        <begin position="236"/>
        <end position="254"/>
    </location>
</feature>
<proteinExistence type="inferred from homology"/>
<evidence type="ECO:0000256" key="6">
    <source>
        <dbReference type="ARBA" id="ARBA00022833"/>
    </source>
</evidence>
<feature type="compositionally biased region" description="Low complexity" evidence="8">
    <location>
        <begin position="930"/>
        <end position="956"/>
    </location>
</feature>
<dbReference type="Pfam" id="PF09329">
    <property type="entry name" value="zf-primase"/>
    <property type="match status" value="1"/>
</dbReference>
<feature type="compositionally biased region" description="Low complexity" evidence="8">
    <location>
        <begin position="172"/>
        <end position="191"/>
    </location>
</feature>
<feature type="compositionally biased region" description="Polar residues" evidence="8">
    <location>
        <begin position="361"/>
        <end position="370"/>
    </location>
</feature>
<feature type="domain" description="MCM10 OB-fold" evidence="10">
    <location>
        <begin position="500"/>
        <end position="586"/>
    </location>
</feature>
<feature type="compositionally biased region" description="Polar residues" evidence="8">
    <location>
        <begin position="971"/>
        <end position="983"/>
    </location>
</feature>
<keyword evidence="12" id="KW-1185">Reference proteome</keyword>
<feature type="compositionally biased region" description="Low complexity" evidence="8">
    <location>
        <begin position="72"/>
        <end position="82"/>
    </location>
</feature>
<comment type="subcellular location">
    <subcellularLocation>
        <location evidence="1">Nucleus</location>
    </subcellularLocation>
</comment>
<feature type="region of interest" description="Disordered" evidence="8">
    <location>
        <begin position="1"/>
        <end position="88"/>
    </location>
</feature>
<dbReference type="GO" id="GO:0003697">
    <property type="term" value="F:single-stranded DNA binding"/>
    <property type="evidence" value="ECO:0007669"/>
    <property type="project" value="InterPro"/>
</dbReference>
<feature type="compositionally biased region" description="Low complexity" evidence="8">
    <location>
        <begin position="671"/>
        <end position="685"/>
    </location>
</feature>
<dbReference type="EMBL" id="JAHRHY010000003">
    <property type="protein sequence ID" value="KAG9070872.1"/>
    <property type="molecule type" value="Genomic_DNA"/>
</dbReference>
<evidence type="ECO:0000256" key="7">
    <source>
        <dbReference type="ARBA" id="ARBA00023242"/>
    </source>
</evidence>
<keyword evidence="5" id="KW-0863">Zinc-finger</keyword>
<feature type="compositionally biased region" description="Polar residues" evidence="8">
    <location>
        <begin position="37"/>
        <end position="52"/>
    </location>
</feature>
<dbReference type="GO" id="GO:0043596">
    <property type="term" value="C:nuclear replication fork"/>
    <property type="evidence" value="ECO:0007669"/>
    <property type="project" value="TreeGrafter"/>
</dbReference>
<keyword evidence="6" id="KW-0862">Zinc</keyword>
<feature type="region of interest" description="Disordered" evidence="8">
    <location>
        <begin position="867"/>
        <end position="1058"/>
    </location>
</feature>
<dbReference type="InterPro" id="IPR012340">
    <property type="entry name" value="NA-bd_OB-fold"/>
</dbReference>
<organism evidence="11 12">
    <name type="scientific">Linnemannia hyalina</name>
    <dbReference type="NCBI Taxonomy" id="64524"/>
    <lineage>
        <taxon>Eukaryota</taxon>
        <taxon>Fungi</taxon>
        <taxon>Fungi incertae sedis</taxon>
        <taxon>Mucoromycota</taxon>
        <taxon>Mortierellomycotina</taxon>
        <taxon>Mortierellomycetes</taxon>
        <taxon>Mortierellales</taxon>
        <taxon>Mortierellaceae</taxon>
        <taxon>Linnemannia</taxon>
    </lineage>
</organism>
<evidence type="ECO:0000259" key="9">
    <source>
        <dbReference type="Pfam" id="PF09329"/>
    </source>
</evidence>
<dbReference type="PANTHER" id="PTHR13454">
    <property type="entry name" value="PROTEIN MCM10 HOMOLOG"/>
    <property type="match status" value="1"/>
</dbReference>
<dbReference type="OrthoDB" id="273123at2759"/>
<dbReference type="InterPro" id="IPR055065">
    <property type="entry name" value="OB_MCM10"/>
</dbReference>
<feature type="region of interest" description="Disordered" evidence="8">
    <location>
        <begin position="776"/>
        <end position="796"/>
    </location>
</feature>
<keyword evidence="3" id="KW-0235">DNA replication</keyword>
<comment type="similarity">
    <text evidence="2">Belongs to the MCM10 family.</text>
</comment>
<dbReference type="Gene3D" id="2.40.50.140">
    <property type="entry name" value="Nucleic acid-binding proteins"/>
    <property type="match status" value="1"/>
</dbReference>
<feature type="region of interest" description="Disordered" evidence="8">
    <location>
        <begin position="105"/>
        <end position="370"/>
    </location>
</feature>
<comment type="caution">
    <text evidence="11">The sequence shown here is derived from an EMBL/GenBank/DDBJ whole genome shotgun (WGS) entry which is preliminary data.</text>
</comment>
<feature type="domain" description="Zinc finger Mcm10/DnaG-type" evidence="9">
    <location>
        <begin position="592"/>
        <end position="637"/>
    </location>
</feature>
<feature type="compositionally biased region" description="Low complexity" evidence="8">
    <location>
        <begin position="22"/>
        <end position="36"/>
    </location>
</feature>
<evidence type="ECO:0000256" key="2">
    <source>
        <dbReference type="ARBA" id="ARBA00009679"/>
    </source>
</evidence>
<dbReference type="Pfam" id="PF22379">
    <property type="entry name" value="OB_MCM10"/>
    <property type="match status" value="1"/>
</dbReference>
<feature type="compositionally biased region" description="Polar residues" evidence="8">
    <location>
        <begin position="335"/>
        <end position="347"/>
    </location>
</feature>
<feature type="compositionally biased region" description="Acidic residues" evidence="8">
    <location>
        <begin position="279"/>
        <end position="306"/>
    </location>
</feature>
<evidence type="ECO:0000256" key="1">
    <source>
        <dbReference type="ARBA" id="ARBA00004123"/>
    </source>
</evidence>
<name>A0A9P8BZ68_9FUNG</name>
<evidence type="ECO:0000256" key="5">
    <source>
        <dbReference type="ARBA" id="ARBA00022771"/>
    </source>
</evidence>
<feature type="compositionally biased region" description="Polar residues" evidence="8">
    <location>
        <begin position="492"/>
        <end position="501"/>
    </location>
</feature>
<feature type="region of interest" description="Disordered" evidence="8">
    <location>
        <begin position="652"/>
        <end position="690"/>
    </location>
</feature>
<dbReference type="Proteomes" id="UP000707451">
    <property type="component" value="Unassembled WGS sequence"/>
</dbReference>
<dbReference type="GO" id="GO:0008270">
    <property type="term" value="F:zinc ion binding"/>
    <property type="evidence" value="ECO:0007669"/>
    <property type="project" value="UniProtKB-KW"/>
</dbReference>
<evidence type="ECO:0000259" key="10">
    <source>
        <dbReference type="Pfam" id="PF22379"/>
    </source>
</evidence>
<feature type="compositionally biased region" description="Polar residues" evidence="8">
    <location>
        <begin position="121"/>
        <end position="149"/>
    </location>
</feature>
<gene>
    <name evidence="11" type="primary">MCM10</name>
    <name evidence="11" type="ORF">KI688_008413</name>
</gene>
<keyword evidence="4" id="KW-0479">Metal-binding</keyword>
<evidence type="ECO:0000256" key="4">
    <source>
        <dbReference type="ARBA" id="ARBA00022723"/>
    </source>
</evidence>
<feature type="compositionally biased region" description="Low complexity" evidence="8">
    <location>
        <begin position="1009"/>
        <end position="1026"/>
    </location>
</feature>
<feature type="compositionally biased region" description="Low complexity" evidence="8">
    <location>
        <begin position="473"/>
        <end position="485"/>
    </location>
</feature>
<sequence length="1058" mass="111789">MDSDGSAKDVPGQSKDNDDVAQRSQQGQGNSDNQSGTELTSAIPSDLNNKQELSPIKFTPAMTRREIKRQRSASPAGPTTSTSDDEDLELLEEVSRIKAQLEAKLRAKKKAKTEKVEGDQSCGSNTPSKGVQAPTTGAQTPSNGAQTPRTKQHSSHVPLPPASADEDEDPFLLTTSNTTTPPTTRTPLSSPGFKTPSPPARTKLLMSPSSGASARKRQHSPSPMARRSPRGLTMSPRGSLSSTPLGSFSGQSRFLQRLDDTAETDVSLDTKKGTVEADAPLEVEDEDDFDDAMLESALDEDDFDDDFSSKQESTSKPDLALSPRLKSMIKPDFGLSSNKMKVNQPDFTSSTASASGGPTGRTKQSTDMASLRSTTSNLTEAVIAKQQERLAVQAAQHGPKATFRTVGNDSLPASTREATRLGHTAGLDPLSGVRLRSRITSCEDAARMTRDICNIPIKDHDGIRARTEQRTKAGLLPSSSAAGLLRPKNDTKQGSGPSESTLGHWMVAGVVGAKSKPKMTAKKVQYCHFQLSDLHSAMINVFLFRDVMERHYEGLRIGDVVAIMNPKVLSQAERAGTLGVEVEHPDCLLVLGTSTDFGLCEAVKLNGDNCNRPLDKRASSYCSYHIMMVANKGRNQRGSLIAGTSSILDLDKSASRPFKPPGPHKAGGGLARSSSSSFLQSGSKGPPQETTYLFDDGGVGTSLMADPKKPKKVVNQLDGELSAFLMTQNNPGGQYLRQAKESKDVAWAKDVPSPKTPTKNSEIFPAEMVRRMGYDPVTGQFVPGSPKRMNEDPEARERSLRLLAERVRSPPSSPLFSLSPTGHRHTMVVKGMTRVIAQPKSKAAHAPGKTSTAGKEVAGDVFFRDRGAAAAGTPGGSGSPLTSPKKWVDLDGSSESDPELDDDGNPVLSLSQQRNKNLLEAKGENGKGAVRGSRSVAPSSSGSASTSMSPSLSRLSFNPLMSGAPGRAQVPASSSSASKTMLLQRTKAKTAKPTTSAAVPSDTQPPTSTPNTSTTNTRSSSSRSLNGSGGGGGSSSSSGGSKSGGNGKAAAKYVDLSD</sequence>
<evidence type="ECO:0000256" key="3">
    <source>
        <dbReference type="ARBA" id="ARBA00022705"/>
    </source>
</evidence>
<protein>
    <submittedName>
        <fullName evidence="11">Minichromosome maintenance- protein</fullName>
    </submittedName>
</protein>
<keyword evidence="7" id="KW-0539">Nucleus</keyword>
<evidence type="ECO:0000313" key="12">
    <source>
        <dbReference type="Proteomes" id="UP000707451"/>
    </source>
</evidence>
<dbReference type="InterPro" id="IPR015408">
    <property type="entry name" value="Znf_Mcm10/DnaG"/>
</dbReference>
<feature type="compositionally biased region" description="Acidic residues" evidence="8">
    <location>
        <begin position="892"/>
        <end position="904"/>
    </location>
</feature>